<dbReference type="Pfam" id="PF24623">
    <property type="entry name" value="Phage_zn_bind_8"/>
    <property type="match status" value="1"/>
</dbReference>
<reference evidence="2 3" key="1">
    <citation type="submission" date="2018-05" db="EMBL/GenBank/DDBJ databases">
        <title>Micromonospora from Atacama Desert.</title>
        <authorList>
            <person name="Carro L."/>
            <person name="Goodfellow M."/>
            <person name="Klenk H.-P."/>
        </authorList>
    </citation>
    <scope>NUCLEOTIDE SEQUENCE [LARGE SCALE GENOMIC DNA]</scope>
    <source>
        <strain evidence="2 3">LB32</strain>
    </source>
</reference>
<dbReference type="AlphaFoldDB" id="A0A3N9X447"/>
<dbReference type="EMBL" id="QGSY01000212">
    <property type="protein sequence ID" value="RQX07868.1"/>
    <property type="molecule type" value="Genomic_DNA"/>
</dbReference>
<accession>A0A3N9X447</accession>
<feature type="domain" description="DNA-binding phage zinc finger" evidence="1">
    <location>
        <begin position="46"/>
        <end position="96"/>
    </location>
</feature>
<name>A0A3N9X447_9ACTN</name>
<keyword evidence="3" id="KW-1185">Reference proteome</keyword>
<organism evidence="2 3">
    <name type="scientific">Micromonospora arida</name>
    <dbReference type="NCBI Taxonomy" id="2203715"/>
    <lineage>
        <taxon>Bacteria</taxon>
        <taxon>Bacillati</taxon>
        <taxon>Actinomycetota</taxon>
        <taxon>Actinomycetes</taxon>
        <taxon>Micromonosporales</taxon>
        <taxon>Micromonosporaceae</taxon>
        <taxon>Micromonospora</taxon>
    </lineage>
</organism>
<gene>
    <name evidence="2" type="ORF">DLJ58_20155</name>
</gene>
<evidence type="ECO:0000313" key="3">
    <source>
        <dbReference type="Proteomes" id="UP000266889"/>
    </source>
</evidence>
<comment type="caution">
    <text evidence="2">The sequence shown here is derived from an EMBL/GenBank/DDBJ whole genome shotgun (WGS) entry which is preliminary data.</text>
</comment>
<sequence>MQINIDEPDATEQFWAGMREAAAAAARHRDNSLYEAIVKIGKSALAQGIELVPSGGLFLWCPICSAQSGQQCINTPRHPLDESRLHPERTELAEKAMRGEVPLPKPFG</sequence>
<protein>
    <recommendedName>
        <fullName evidence="1">DNA-binding phage zinc finger domain-containing protein</fullName>
    </recommendedName>
</protein>
<dbReference type="RefSeq" id="WP_124858580.1">
    <property type="nucleotide sequence ID" value="NZ_JBEXYX010000005.1"/>
</dbReference>
<dbReference type="OrthoDB" id="3391586at2"/>
<proteinExistence type="predicted"/>
<evidence type="ECO:0000259" key="1">
    <source>
        <dbReference type="Pfam" id="PF24623"/>
    </source>
</evidence>
<dbReference type="Proteomes" id="UP000266889">
    <property type="component" value="Unassembled WGS sequence"/>
</dbReference>
<dbReference type="InterPro" id="IPR056911">
    <property type="entry name" value="Phage_Znf_bind_put"/>
</dbReference>
<evidence type="ECO:0000313" key="2">
    <source>
        <dbReference type="EMBL" id="RQX07868.1"/>
    </source>
</evidence>